<keyword evidence="2 4" id="KW-0732">Signal</keyword>
<dbReference type="OrthoDB" id="9785326at2"/>
<dbReference type="Pfam" id="PF04333">
    <property type="entry name" value="MlaA"/>
    <property type="match status" value="1"/>
</dbReference>
<dbReference type="GO" id="GO:0016020">
    <property type="term" value="C:membrane"/>
    <property type="evidence" value="ECO:0007669"/>
    <property type="project" value="InterPro"/>
</dbReference>
<reference evidence="5 6" key="1">
    <citation type="submission" date="2019-03" db="EMBL/GenBank/DDBJ databases">
        <title>Comparative insights into the high quality Complete genome sequence of highly metal resistant Cupriavidus metallidurans strain BS1 isolated from a gold-copper mine.</title>
        <authorList>
            <person name="Mazhar H.S."/>
            <person name="Rensing C."/>
        </authorList>
    </citation>
    <scope>NUCLEOTIDE SEQUENCE [LARGE SCALE GENOMIC DNA]</scope>
    <source>
        <strain evidence="5 6">BS1</strain>
    </source>
</reference>
<dbReference type="InterPro" id="IPR007428">
    <property type="entry name" value="MlaA"/>
</dbReference>
<evidence type="ECO:0000256" key="4">
    <source>
        <dbReference type="SAM" id="SignalP"/>
    </source>
</evidence>
<organism evidence="5 6">
    <name type="scientific">Cupriavidus metallidurans</name>
    <dbReference type="NCBI Taxonomy" id="119219"/>
    <lineage>
        <taxon>Bacteria</taxon>
        <taxon>Pseudomonadati</taxon>
        <taxon>Pseudomonadota</taxon>
        <taxon>Betaproteobacteria</taxon>
        <taxon>Burkholderiales</taxon>
        <taxon>Burkholderiaceae</taxon>
        <taxon>Cupriavidus</taxon>
    </lineage>
</organism>
<dbReference type="PANTHER" id="PTHR30035:SF3">
    <property type="entry name" value="INTERMEMBRANE PHOSPHOLIPID TRANSPORT SYSTEM LIPOPROTEIN MLAA"/>
    <property type="match status" value="1"/>
</dbReference>
<sequence length="296" mass="30871">MLSRFSPSGAAALRQPRLARALAAASLSVLATGCATGPQANPQDPLEPMNRVIFKVNDTIDTYGAQPLAKGYKAVTPEPARLAVTNFFSNLSDVGNFVNNVLQGKGVDATETMMRIAINSVLGIGGLIDVATAAGLNRHSQDFGLTLGTWGVPAGPYLVLPIYGPSSFRDSMGVAASIYLDPAHYLDPAWRNSLFGVNVINTRSNLLGATDLLSQAALDKYAFVRDAYSQRRQYLLNQGENALPSYDEVDESDKASEAKPAAAGEAAPAKPAAGEANPAAPATPATPAAPPSDSAK</sequence>
<name>A0A2L0X3Y8_9BURK</name>
<evidence type="ECO:0000256" key="2">
    <source>
        <dbReference type="ARBA" id="ARBA00022729"/>
    </source>
</evidence>
<proteinExistence type="inferred from homology"/>
<keyword evidence="5" id="KW-0449">Lipoprotein</keyword>
<feature type="compositionally biased region" description="Low complexity" evidence="3">
    <location>
        <begin position="258"/>
        <end position="296"/>
    </location>
</feature>
<protein>
    <submittedName>
        <fullName evidence="5">VacJ family lipoprotein</fullName>
    </submittedName>
</protein>
<evidence type="ECO:0000313" key="5">
    <source>
        <dbReference type="EMBL" id="QBP12145.1"/>
    </source>
</evidence>
<feature type="signal peptide" evidence="4">
    <location>
        <begin position="1"/>
        <end position="31"/>
    </location>
</feature>
<dbReference type="PANTHER" id="PTHR30035">
    <property type="entry name" value="LIPOPROTEIN VACJ-RELATED"/>
    <property type="match status" value="1"/>
</dbReference>
<dbReference type="PROSITE" id="PS51257">
    <property type="entry name" value="PROKAR_LIPOPROTEIN"/>
    <property type="match status" value="1"/>
</dbReference>
<feature type="chain" id="PRO_5044187911" evidence="4">
    <location>
        <begin position="32"/>
        <end position="296"/>
    </location>
</feature>
<evidence type="ECO:0000256" key="3">
    <source>
        <dbReference type="SAM" id="MobiDB-lite"/>
    </source>
</evidence>
<evidence type="ECO:0000256" key="1">
    <source>
        <dbReference type="ARBA" id="ARBA00010634"/>
    </source>
</evidence>
<dbReference type="RefSeq" id="WP_017513292.1">
    <property type="nucleotide sequence ID" value="NZ_CP026544.1"/>
</dbReference>
<gene>
    <name evidence="5" type="ORF">DDF84_020425</name>
</gene>
<dbReference type="EMBL" id="CP037901">
    <property type="protein sequence ID" value="QBP12145.1"/>
    <property type="molecule type" value="Genomic_DNA"/>
</dbReference>
<evidence type="ECO:0000313" key="6">
    <source>
        <dbReference type="Proteomes" id="UP000253772"/>
    </source>
</evidence>
<feature type="region of interest" description="Disordered" evidence="3">
    <location>
        <begin position="245"/>
        <end position="296"/>
    </location>
</feature>
<dbReference type="Proteomes" id="UP000253772">
    <property type="component" value="Chromosome c2"/>
</dbReference>
<comment type="similarity">
    <text evidence="1">Belongs to the MlaA family.</text>
</comment>
<dbReference type="PRINTS" id="PR01805">
    <property type="entry name" value="VACJLIPOPROT"/>
</dbReference>
<accession>A0A2L0X3Y8</accession>
<dbReference type="AlphaFoldDB" id="A0A2L0X3Y8"/>
<dbReference type="GO" id="GO:0120010">
    <property type="term" value="P:intermembrane phospholipid transfer"/>
    <property type="evidence" value="ECO:0007669"/>
    <property type="project" value="TreeGrafter"/>
</dbReference>